<gene>
    <name evidence="1" type="ORF">LTR84_002345</name>
</gene>
<sequence length="837" mass="95744">MTRGRNAAGCISHSISSQPANSIWISDALLTQTFTRFCQQRRHGSCVPGPLEARRRASRRKTTNLAFPSWGEGFVNPTDFISRGAQPAAWWQNVVNWSTDQTRQSLLSWLIHPPKQPPIAHELKLGEVERKIEPEPKPEPTLALPAEVEEVLPVLEGCRTLDEIRILIQLHSINLQQVPAFCEVILDHLLALPNWPTEIPALLSAPDFHPPGTSLHLQVLIKLQRLHFNNDTWDRVKTSFSQAATLGLISPVDLRAIFSMTANMRLPMPKPTTGRSHKGDFLHRLVTAVAGSPVLHLSDLGKPCLQSLIILLGKYAYFSKALFFLGPWADQNNAHIFIRVVLMRLKDMPKTEHLEDGTTYDLASDLARLETKFLLQTLPQISMHLLGNHPDGPTNLGIGKLTISKIFKFRKIPKFLVNWRLTLSHLSPVMKAVDTTDDIFTKAMDDNPEQYSQLLAIAWTYISMCPDYKASRSLLLRTGFQRIYQQVSDRTSDYITKDRLGRLVVEVYQLAIPNKSFLLLNLAPFIYNRSKLLAYQSTSTAALESLVNRDYSMLTDSKLFAVCRMNYPYELVELAESINPHLPLFKVLSRKWIHTEAKASMVIKRLLKHNHYLKLTLSKFGSGEAPFRVGWLNMKTHQLYEEGMPTPHEALDFINHLAASIATTTMWSPRARFAGIYFLYLYLHKWRGPITKEFTEALWYVCMEYRDEQGPSYTMSRWVLQQIALVEGHSMALRLQVSETARLKRHKLFRDRIKNQDESVTSHAGFDEINRIDDMYWKQSRTDRTDPSLWVNAGDGDETNTSIFDSSAMTTMEEENIINIIRSGKFDQYEEHLWNEL</sequence>
<dbReference type="RefSeq" id="XP_064706181.1">
    <property type="nucleotide sequence ID" value="XM_064845956.1"/>
</dbReference>
<accession>A0AAV9N968</accession>
<name>A0AAV9N968_9EURO</name>
<evidence type="ECO:0008006" key="3">
    <source>
        <dbReference type="Google" id="ProtNLM"/>
    </source>
</evidence>
<dbReference type="AlphaFoldDB" id="A0AAV9N968"/>
<reference evidence="1 2" key="1">
    <citation type="submission" date="2023-08" db="EMBL/GenBank/DDBJ databases">
        <title>Black Yeasts Isolated from many extreme environments.</title>
        <authorList>
            <person name="Coleine C."/>
            <person name="Stajich J.E."/>
            <person name="Selbmann L."/>
        </authorList>
    </citation>
    <scope>NUCLEOTIDE SEQUENCE [LARGE SCALE GENOMIC DNA]</scope>
    <source>
        <strain evidence="1 2">CCFEE 5792</strain>
    </source>
</reference>
<dbReference type="EMBL" id="JAVRRD010000013">
    <property type="protein sequence ID" value="KAK5052481.1"/>
    <property type="molecule type" value="Genomic_DNA"/>
</dbReference>
<evidence type="ECO:0000313" key="1">
    <source>
        <dbReference type="EMBL" id="KAK5052481.1"/>
    </source>
</evidence>
<dbReference type="Proteomes" id="UP001358417">
    <property type="component" value="Unassembled WGS sequence"/>
</dbReference>
<organism evidence="1 2">
    <name type="scientific">Exophiala bonariae</name>
    <dbReference type="NCBI Taxonomy" id="1690606"/>
    <lineage>
        <taxon>Eukaryota</taxon>
        <taxon>Fungi</taxon>
        <taxon>Dikarya</taxon>
        <taxon>Ascomycota</taxon>
        <taxon>Pezizomycotina</taxon>
        <taxon>Eurotiomycetes</taxon>
        <taxon>Chaetothyriomycetidae</taxon>
        <taxon>Chaetothyriales</taxon>
        <taxon>Herpotrichiellaceae</taxon>
        <taxon>Exophiala</taxon>
    </lineage>
</organism>
<keyword evidence="2" id="KW-1185">Reference proteome</keyword>
<protein>
    <recommendedName>
        <fullName evidence="3">ATPase expression protein 2, mitochondrial</fullName>
    </recommendedName>
</protein>
<comment type="caution">
    <text evidence="1">The sequence shown here is derived from an EMBL/GenBank/DDBJ whole genome shotgun (WGS) entry which is preliminary data.</text>
</comment>
<proteinExistence type="predicted"/>
<evidence type="ECO:0000313" key="2">
    <source>
        <dbReference type="Proteomes" id="UP001358417"/>
    </source>
</evidence>
<dbReference type="GeneID" id="89970554"/>